<keyword evidence="9 12" id="KW-0408">Iron</keyword>
<evidence type="ECO:0000256" key="5">
    <source>
        <dbReference type="ARBA" id="ARBA00022617"/>
    </source>
</evidence>
<feature type="transmembrane region" description="Helical" evidence="13">
    <location>
        <begin position="105"/>
        <end position="124"/>
    </location>
</feature>
<keyword evidence="5 12" id="KW-0349">Heme</keyword>
<dbReference type="NCBIfam" id="TIGR02970">
    <property type="entry name" value="succ_dehyd_cytB"/>
    <property type="match status" value="1"/>
</dbReference>
<dbReference type="InterPro" id="IPR018495">
    <property type="entry name" value="Succ_DH_cyt_bsu_CS"/>
</dbReference>
<dbReference type="InterPro" id="IPR000701">
    <property type="entry name" value="SuccDH_FuR_B_TM-su"/>
</dbReference>
<evidence type="ECO:0000256" key="3">
    <source>
        <dbReference type="ARBA" id="ARBA00007244"/>
    </source>
</evidence>
<evidence type="ECO:0000256" key="9">
    <source>
        <dbReference type="ARBA" id="ARBA00023004"/>
    </source>
</evidence>
<dbReference type="CDD" id="cd03499">
    <property type="entry name" value="SQR_TypeC_SdhC"/>
    <property type="match status" value="1"/>
</dbReference>
<dbReference type="Proteomes" id="UP000178379">
    <property type="component" value="Unassembled WGS sequence"/>
</dbReference>
<dbReference type="InterPro" id="IPR034804">
    <property type="entry name" value="SQR/QFR_C/D"/>
</dbReference>
<protein>
    <recommendedName>
        <fullName evidence="4">Succinate dehydrogenase cytochrome b556 subunit</fullName>
    </recommendedName>
</protein>
<evidence type="ECO:0000256" key="4">
    <source>
        <dbReference type="ARBA" id="ARBA00020076"/>
    </source>
</evidence>
<dbReference type="EMBL" id="MFSQ01000147">
    <property type="protein sequence ID" value="OGI37429.1"/>
    <property type="molecule type" value="Genomic_DNA"/>
</dbReference>
<feature type="transmembrane region" description="Helical" evidence="13">
    <location>
        <begin position="66"/>
        <end position="84"/>
    </location>
</feature>
<comment type="similarity">
    <text evidence="3">Belongs to the cytochrome b560 family.</text>
</comment>
<sequence>MDKNKKRPVHLDLFVIRLPVTGVVSILHRLTGVLLVLAFPLFLYLLQQSLRDPTGFAEVRELLRGPMGRVLSILVIWLFAQHFYSGVRHLLLDFDIGIERSRARIGSWLVLVASAVTVLVVWSLA</sequence>
<keyword evidence="8 13" id="KW-1133">Transmembrane helix</keyword>
<dbReference type="GO" id="GO:0046872">
    <property type="term" value="F:metal ion binding"/>
    <property type="evidence" value="ECO:0007669"/>
    <property type="project" value="UniProtKB-KW"/>
</dbReference>
<organism evidence="14 15">
    <name type="scientific">Candidatus Muproteobacteria bacterium RBG_16_62_13</name>
    <dbReference type="NCBI Taxonomy" id="1817756"/>
    <lineage>
        <taxon>Bacteria</taxon>
        <taxon>Pseudomonadati</taxon>
        <taxon>Pseudomonadota</taxon>
        <taxon>Candidatus Muproteobacteria</taxon>
    </lineage>
</organism>
<evidence type="ECO:0000256" key="8">
    <source>
        <dbReference type="ARBA" id="ARBA00022989"/>
    </source>
</evidence>
<comment type="subunit">
    <text evidence="11">Part of an enzyme complex containing four subunits: a flavoprotein, an iron-sulfur protein, plus two membrane-anchoring proteins, SdhC and SdhD. The complex can form homotrimers.</text>
</comment>
<dbReference type="AlphaFoldDB" id="A0A1F6SXL4"/>
<dbReference type="PANTHER" id="PTHR10978">
    <property type="entry name" value="SUCCINATE DEHYDROGENASE CYTOCHROME B560 SUBUNIT"/>
    <property type="match status" value="1"/>
</dbReference>
<evidence type="ECO:0000256" key="13">
    <source>
        <dbReference type="SAM" id="Phobius"/>
    </source>
</evidence>
<comment type="subcellular location">
    <subcellularLocation>
        <location evidence="2">Membrane</location>
        <topology evidence="2">Multi-pass membrane protein</topology>
    </subcellularLocation>
</comment>
<dbReference type="GO" id="GO:0006099">
    <property type="term" value="P:tricarboxylic acid cycle"/>
    <property type="evidence" value="ECO:0007669"/>
    <property type="project" value="InterPro"/>
</dbReference>
<keyword evidence="7 12" id="KW-0479">Metal-binding</keyword>
<feature type="binding site" description="axial binding residue" evidence="12">
    <location>
        <position position="82"/>
    </location>
    <ligand>
        <name>heme</name>
        <dbReference type="ChEBI" id="CHEBI:30413"/>
        <note>ligand shared with second transmembrane subunit</note>
    </ligand>
    <ligandPart>
        <name>Fe</name>
        <dbReference type="ChEBI" id="CHEBI:18248"/>
    </ligandPart>
</feature>
<dbReference type="SUPFAM" id="SSF81343">
    <property type="entry name" value="Fumarate reductase respiratory complex transmembrane subunits"/>
    <property type="match status" value="1"/>
</dbReference>
<keyword evidence="10 13" id="KW-0472">Membrane</keyword>
<evidence type="ECO:0000256" key="10">
    <source>
        <dbReference type="ARBA" id="ARBA00023136"/>
    </source>
</evidence>
<dbReference type="Gene3D" id="1.20.1300.10">
    <property type="entry name" value="Fumarate reductase/succinate dehydrogenase, transmembrane subunit"/>
    <property type="match status" value="1"/>
</dbReference>
<comment type="caution">
    <text evidence="14">The sequence shown here is derived from an EMBL/GenBank/DDBJ whole genome shotgun (WGS) entry which is preliminary data.</text>
</comment>
<evidence type="ECO:0000313" key="14">
    <source>
        <dbReference type="EMBL" id="OGI37429.1"/>
    </source>
</evidence>
<evidence type="ECO:0000256" key="1">
    <source>
        <dbReference type="ARBA" id="ARBA00004050"/>
    </source>
</evidence>
<dbReference type="PANTHER" id="PTHR10978:SF5">
    <property type="entry name" value="SUCCINATE DEHYDROGENASE CYTOCHROME B560 SUBUNIT, MITOCHONDRIAL"/>
    <property type="match status" value="1"/>
</dbReference>
<proteinExistence type="inferred from homology"/>
<evidence type="ECO:0000256" key="6">
    <source>
        <dbReference type="ARBA" id="ARBA00022692"/>
    </source>
</evidence>
<dbReference type="PIRSF" id="PIRSF000178">
    <property type="entry name" value="SDH_cyt_b560"/>
    <property type="match status" value="1"/>
</dbReference>
<keyword evidence="6 13" id="KW-0812">Transmembrane</keyword>
<evidence type="ECO:0000256" key="2">
    <source>
        <dbReference type="ARBA" id="ARBA00004141"/>
    </source>
</evidence>
<evidence type="ECO:0000313" key="15">
    <source>
        <dbReference type="Proteomes" id="UP000178379"/>
    </source>
</evidence>
<name>A0A1F6SXL4_9PROT</name>
<reference evidence="14 15" key="1">
    <citation type="journal article" date="2016" name="Nat. Commun.">
        <title>Thousands of microbial genomes shed light on interconnected biogeochemical processes in an aquifer system.</title>
        <authorList>
            <person name="Anantharaman K."/>
            <person name="Brown C.T."/>
            <person name="Hug L.A."/>
            <person name="Sharon I."/>
            <person name="Castelle C.J."/>
            <person name="Probst A.J."/>
            <person name="Thomas B.C."/>
            <person name="Singh A."/>
            <person name="Wilkins M.J."/>
            <person name="Karaoz U."/>
            <person name="Brodie E.L."/>
            <person name="Williams K.H."/>
            <person name="Hubbard S.S."/>
            <person name="Banfield J.F."/>
        </authorList>
    </citation>
    <scope>NUCLEOTIDE SEQUENCE [LARGE SCALE GENOMIC DNA]</scope>
</reference>
<accession>A0A1F6SXL4</accession>
<dbReference type="GO" id="GO:0009055">
    <property type="term" value="F:electron transfer activity"/>
    <property type="evidence" value="ECO:0007669"/>
    <property type="project" value="InterPro"/>
</dbReference>
<evidence type="ECO:0000256" key="7">
    <source>
        <dbReference type="ARBA" id="ARBA00022723"/>
    </source>
</evidence>
<dbReference type="STRING" id="1817756.A2140_01315"/>
<gene>
    <name evidence="14" type="ORF">A2140_01315</name>
</gene>
<comment type="function">
    <text evidence="1">Membrane-anchoring subunit of succinate dehydrogenase (SDH).</text>
</comment>
<dbReference type="GO" id="GO:0005886">
    <property type="term" value="C:plasma membrane"/>
    <property type="evidence" value="ECO:0007669"/>
    <property type="project" value="TreeGrafter"/>
</dbReference>
<evidence type="ECO:0000256" key="11">
    <source>
        <dbReference type="ARBA" id="ARBA00025912"/>
    </source>
</evidence>
<evidence type="ECO:0000256" key="12">
    <source>
        <dbReference type="PIRSR" id="PIRSR000178-1"/>
    </source>
</evidence>
<dbReference type="PROSITE" id="PS01000">
    <property type="entry name" value="SDH_CYT_1"/>
    <property type="match status" value="1"/>
</dbReference>
<comment type="cofactor">
    <cofactor evidence="12">
        <name>heme</name>
        <dbReference type="ChEBI" id="CHEBI:30413"/>
    </cofactor>
    <text evidence="12">The heme is bound between the two transmembrane subunits.</text>
</comment>
<dbReference type="InterPro" id="IPR014314">
    <property type="entry name" value="Succ_DH_cytb556"/>
</dbReference>
<feature type="transmembrane region" description="Helical" evidence="13">
    <location>
        <begin position="20"/>
        <end position="46"/>
    </location>
</feature>
<dbReference type="Pfam" id="PF01127">
    <property type="entry name" value="Sdh_cyt"/>
    <property type="match status" value="1"/>
</dbReference>